<feature type="region of interest" description="Disordered" evidence="1">
    <location>
        <begin position="193"/>
        <end position="216"/>
    </location>
</feature>
<name>A0A8J2HU94_9PLEO</name>
<proteinExistence type="predicted"/>
<gene>
    <name evidence="3" type="ORF">ALTATR162_LOCUS518</name>
</gene>
<feature type="signal peptide" evidence="2">
    <location>
        <begin position="1"/>
        <end position="17"/>
    </location>
</feature>
<accession>A0A8J2HU94</accession>
<reference evidence="3" key="1">
    <citation type="submission" date="2021-05" db="EMBL/GenBank/DDBJ databases">
        <authorList>
            <person name="Stam R."/>
        </authorList>
    </citation>
    <scope>NUCLEOTIDE SEQUENCE</scope>
    <source>
        <strain evidence="3">CS162</strain>
    </source>
</reference>
<evidence type="ECO:0000313" key="3">
    <source>
        <dbReference type="EMBL" id="CAG5139577.1"/>
    </source>
</evidence>
<evidence type="ECO:0000256" key="1">
    <source>
        <dbReference type="SAM" id="MobiDB-lite"/>
    </source>
</evidence>
<dbReference type="EMBL" id="CAJRGZ010000015">
    <property type="protein sequence ID" value="CAG5139577.1"/>
    <property type="molecule type" value="Genomic_DNA"/>
</dbReference>
<evidence type="ECO:0008006" key="5">
    <source>
        <dbReference type="Google" id="ProtNLM"/>
    </source>
</evidence>
<dbReference type="AlphaFoldDB" id="A0A8J2HU94"/>
<keyword evidence="2" id="KW-0732">Signal</keyword>
<protein>
    <recommendedName>
        <fullName evidence="5">AA1-like domain-containing protein</fullName>
    </recommendedName>
</protein>
<dbReference type="RefSeq" id="XP_043164047.1">
    <property type="nucleotide sequence ID" value="XM_043308112.1"/>
</dbReference>
<organism evidence="3 4">
    <name type="scientific">Alternaria atra</name>
    <dbReference type="NCBI Taxonomy" id="119953"/>
    <lineage>
        <taxon>Eukaryota</taxon>
        <taxon>Fungi</taxon>
        <taxon>Dikarya</taxon>
        <taxon>Ascomycota</taxon>
        <taxon>Pezizomycotina</taxon>
        <taxon>Dothideomycetes</taxon>
        <taxon>Pleosporomycetidae</taxon>
        <taxon>Pleosporales</taxon>
        <taxon>Pleosporineae</taxon>
        <taxon>Pleosporaceae</taxon>
        <taxon>Alternaria</taxon>
        <taxon>Alternaria sect. Ulocladioides</taxon>
    </lineage>
</organism>
<dbReference type="OrthoDB" id="3688584at2759"/>
<dbReference type="Proteomes" id="UP000676310">
    <property type="component" value="Unassembled WGS sequence"/>
</dbReference>
<feature type="chain" id="PRO_5035147188" description="AA1-like domain-containing protein" evidence="2">
    <location>
        <begin position="18"/>
        <end position="243"/>
    </location>
</feature>
<feature type="compositionally biased region" description="Low complexity" evidence="1">
    <location>
        <begin position="193"/>
        <end position="215"/>
    </location>
</feature>
<evidence type="ECO:0000313" key="4">
    <source>
        <dbReference type="Proteomes" id="UP000676310"/>
    </source>
</evidence>
<dbReference type="GeneID" id="67016929"/>
<evidence type="ECO:0000256" key="2">
    <source>
        <dbReference type="SAM" id="SignalP"/>
    </source>
</evidence>
<keyword evidence="4" id="KW-1185">Reference proteome</keyword>
<comment type="caution">
    <text evidence="3">The sequence shown here is derived from an EMBL/GenBank/DDBJ whole genome shotgun (WGS) entry which is preliminary data.</text>
</comment>
<sequence>MFRPLLLLCLTATMATADFTTTMDFRDWLIGEESIGRESPFGFQGSIVNIDQNKTTIHAVFDQDSGDLSTKYHQPNNTNSFTFTFAPNYISAQVAKPDARATTYDVDCSGKGVGSSKYYGEEDYTCTISLWGSAFSSEKCADGAWGIRKSTRSSWFCDENGVQSNTWTESADHVTTERKQVVLTAGLEKLGAQATEATTTPTATPSASATVSGPARETGGVSAARVADVAMVWVGAAVAVAMV</sequence>